<protein>
    <recommendedName>
        <fullName evidence="1">Exosome RNA helicase MTR4-like beta-barrel domain-containing protein</fullName>
    </recommendedName>
</protein>
<feature type="domain" description="Exosome RNA helicase MTR4-like beta-barrel" evidence="1">
    <location>
        <begin position="41"/>
        <end position="129"/>
    </location>
</feature>
<dbReference type="InterPro" id="IPR025696">
    <property type="entry name" value="Beta-barrel_MTR4"/>
</dbReference>
<keyword evidence="3" id="KW-1185">Reference proteome</keyword>
<dbReference type="EMBL" id="ML122312">
    <property type="protein sequence ID" value="RPD54018.1"/>
    <property type="molecule type" value="Genomic_DNA"/>
</dbReference>
<name>A0A5C2RQT2_9APHY</name>
<sequence>MIQKGVQKAAIPIPDVELVASYEYRQQLNQMAADFREVITHPNYVLPFLQPGRLTKCLPLKNRPGLKIEDFPVHAQFIVDVLLYCARGSTLPEDRNTTTPTPGGVQPCPSGRNGEPLVTPVLLFTIDSVVACASSCLKTCARSTTVIRRGKACSRCRAASPTGSRSWTRSITRRTT</sequence>
<evidence type="ECO:0000259" key="1">
    <source>
        <dbReference type="Pfam" id="PF13234"/>
    </source>
</evidence>
<organism evidence="2 3">
    <name type="scientific">Lentinus tigrinus ALCF2SS1-6</name>
    <dbReference type="NCBI Taxonomy" id="1328759"/>
    <lineage>
        <taxon>Eukaryota</taxon>
        <taxon>Fungi</taxon>
        <taxon>Dikarya</taxon>
        <taxon>Basidiomycota</taxon>
        <taxon>Agaricomycotina</taxon>
        <taxon>Agaricomycetes</taxon>
        <taxon>Polyporales</taxon>
        <taxon>Polyporaceae</taxon>
        <taxon>Lentinus</taxon>
    </lineage>
</organism>
<proteinExistence type="predicted"/>
<dbReference type="Pfam" id="PF13234">
    <property type="entry name" value="MTR4_beta-barrel"/>
    <property type="match status" value="1"/>
</dbReference>
<evidence type="ECO:0000313" key="3">
    <source>
        <dbReference type="Proteomes" id="UP000313359"/>
    </source>
</evidence>
<dbReference type="AlphaFoldDB" id="A0A5C2RQT2"/>
<evidence type="ECO:0000313" key="2">
    <source>
        <dbReference type="EMBL" id="RPD54018.1"/>
    </source>
</evidence>
<gene>
    <name evidence="2" type="ORF">L227DRAFT_374700</name>
</gene>
<accession>A0A5C2RQT2</accession>
<dbReference type="Proteomes" id="UP000313359">
    <property type="component" value="Unassembled WGS sequence"/>
</dbReference>
<dbReference type="Gene3D" id="2.40.30.300">
    <property type="match status" value="1"/>
</dbReference>
<dbReference type="STRING" id="1328759.A0A5C2RQT2"/>
<reference evidence="2" key="1">
    <citation type="journal article" date="2018" name="Genome Biol. Evol.">
        <title>Genomics and development of Lentinus tigrinus, a white-rot wood-decaying mushroom with dimorphic fruiting bodies.</title>
        <authorList>
            <person name="Wu B."/>
            <person name="Xu Z."/>
            <person name="Knudson A."/>
            <person name="Carlson A."/>
            <person name="Chen N."/>
            <person name="Kovaka S."/>
            <person name="LaButti K."/>
            <person name="Lipzen A."/>
            <person name="Pennachio C."/>
            <person name="Riley R."/>
            <person name="Schakwitz W."/>
            <person name="Umezawa K."/>
            <person name="Ohm R.A."/>
            <person name="Grigoriev I.V."/>
            <person name="Nagy L.G."/>
            <person name="Gibbons J."/>
            <person name="Hibbett D."/>
        </authorList>
    </citation>
    <scope>NUCLEOTIDE SEQUENCE [LARGE SCALE GENOMIC DNA]</scope>
    <source>
        <strain evidence="2">ALCF2SS1-6</strain>
    </source>
</reference>
<dbReference type="OrthoDB" id="64767at2759"/>